<dbReference type="EMBL" id="FLOC01000003">
    <property type="protein sequence ID" value="SBS27194.1"/>
    <property type="molecule type" value="Genomic_DNA"/>
</dbReference>
<dbReference type="Gene3D" id="1.20.1260.10">
    <property type="match status" value="1"/>
</dbReference>
<sequence>MAIETLRDVLSWTETFHSQLSKCLSDCALISNDERARMVLNYLSEHEQQLTKVIQGFELKGEEKVLNTWCYEYVQKYPITQSKHCDEPFASLNAQQIMDLIIDQHQQVVELYRYLASRAETTSTMEMLSALSSMEEHEIKRMVQSSNRFSDM</sequence>
<dbReference type="RefSeq" id="WP_067207491.1">
    <property type="nucleotide sequence ID" value="NZ_FLOC01000003.1"/>
</dbReference>
<evidence type="ECO:0000313" key="2">
    <source>
        <dbReference type="Proteomes" id="UP000092627"/>
    </source>
</evidence>
<reference evidence="1 2" key="1">
    <citation type="submission" date="2016-06" db="EMBL/GenBank/DDBJ databases">
        <authorList>
            <person name="Kjaerup R.B."/>
            <person name="Dalgaard T.S."/>
            <person name="Juul-Madsen H.R."/>
        </authorList>
    </citation>
    <scope>NUCLEOTIDE SEQUENCE [LARGE SCALE GENOMIC DNA]</scope>
    <source>
        <strain evidence="1 2">CECT 5080</strain>
    </source>
</reference>
<gene>
    <name evidence="1" type="ORF">MAQ5080_00734</name>
</gene>
<keyword evidence="2" id="KW-1185">Reference proteome</keyword>
<dbReference type="OrthoDB" id="278693at2"/>
<dbReference type="AlphaFoldDB" id="A0A1A8T761"/>
<dbReference type="InterPro" id="IPR012347">
    <property type="entry name" value="Ferritin-like"/>
</dbReference>
<name>A0A1A8T761_9GAMM</name>
<dbReference type="Proteomes" id="UP000092627">
    <property type="component" value="Unassembled WGS sequence"/>
</dbReference>
<organism evidence="1 2">
    <name type="scientific">Marinomonas aquimarina</name>
    <dbReference type="NCBI Taxonomy" id="295068"/>
    <lineage>
        <taxon>Bacteria</taxon>
        <taxon>Pseudomonadati</taxon>
        <taxon>Pseudomonadota</taxon>
        <taxon>Gammaproteobacteria</taxon>
        <taxon>Oceanospirillales</taxon>
        <taxon>Oceanospirillaceae</taxon>
        <taxon>Marinomonas</taxon>
    </lineage>
</organism>
<protein>
    <recommendedName>
        <fullName evidence="3">ATPase</fullName>
    </recommendedName>
</protein>
<evidence type="ECO:0000313" key="1">
    <source>
        <dbReference type="EMBL" id="SBS27194.1"/>
    </source>
</evidence>
<proteinExistence type="predicted"/>
<evidence type="ECO:0008006" key="3">
    <source>
        <dbReference type="Google" id="ProtNLM"/>
    </source>
</evidence>
<accession>A0A1A8T761</accession>